<proteinExistence type="predicted"/>
<organism evidence="1 2">
    <name type="scientific">Heterorhabditis bacteriophora</name>
    <name type="common">Entomopathogenic nematode worm</name>
    <dbReference type="NCBI Taxonomy" id="37862"/>
    <lineage>
        <taxon>Eukaryota</taxon>
        <taxon>Metazoa</taxon>
        <taxon>Ecdysozoa</taxon>
        <taxon>Nematoda</taxon>
        <taxon>Chromadorea</taxon>
        <taxon>Rhabditida</taxon>
        <taxon>Rhabditina</taxon>
        <taxon>Rhabditomorpha</taxon>
        <taxon>Strongyloidea</taxon>
        <taxon>Heterorhabditidae</taxon>
        <taxon>Heterorhabditis</taxon>
    </lineage>
</organism>
<accession>A0A1I7WDY1</accession>
<reference evidence="2" key="1">
    <citation type="submission" date="2016-11" db="UniProtKB">
        <authorList>
            <consortium name="WormBaseParasite"/>
        </authorList>
    </citation>
    <scope>IDENTIFICATION</scope>
</reference>
<keyword evidence="1" id="KW-1185">Reference proteome</keyword>
<dbReference type="Proteomes" id="UP000095283">
    <property type="component" value="Unplaced"/>
</dbReference>
<protein>
    <submittedName>
        <fullName evidence="2">Peptidase</fullName>
    </submittedName>
</protein>
<evidence type="ECO:0000313" key="2">
    <source>
        <dbReference type="WBParaSite" id="Hba_03106"/>
    </source>
</evidence>
<dbReference type="WBParaSite" id="Hba_03106">
    <property type="protein sequence ID" value="Hba_03106"/>
    <property type="gene ID" value="Hba_03106"/>
</dbReference>
<evidence type="ECO:0000313" key="1">
    <source>
        <dbReference type="Proteomes" id="UP000095283"/>
    </source>
</evidence>
<sequence>MFHPRSHFRDWELSFVGNQLGCNALVFTYRTRFLETTYAAPLYDYTTTSHVMSQDFSSDLFDAMIR</sequence>
<dbReference type="AlphaFoldDB" id="A0A1I7WDY1"/>
<name>A0A1I7WDY1_HETBA</name>